<dbReference type="KEGG" id="pis:Pisl_1141"/>
<gene>
    <name evidence="1" type="ordered locus">Pisl_1141</name>
</gene>
<sequence length="163" mass="18708">MEELRFSLRKSDFEKFAERLGVNPEELLTALKAEVVKIGPGFRYVIDMENFFYFVVSKLYAQRKTEKTSNVTLESFENAINKAIDRFAGISGYAKLFDVKNAVMQELGIGEEEFVKKLTELLQVKKGHYVLLEGGDLKIQIGGKKYGFIKRVEKRSVAEVVYY</sequence>
<evidence type="ECO:0000313" key="1">
    <source>
        <dbReference type="EMBL" id="ABL88312.1"/>
    </source>
</evidence>
<name>A1RTN0_PYRIL</name>
<dbReference type="eggNOG" id="arCOG03737">
    <property type="taxonomic scope" value="Archaea"/>
</dbReference>
<dbReference type="OrthoDB" id="26648at2157"/>
<dbReference type="GeneID" id="4616375"/>
<dbReference type="HOGENOM" id="CLU_1607215_0_0_2"/>
<organism evidence="1 2">
    <name type="scientific">Pyrobaculum islandicum (strain DSM 4184 / JCM 9189 / GEO3)</name>
    <dbReference type="NCBI Taxonomy" id="384616"/>
    <lineage>
        <taxon>Archaea</taxon>
        <taxon>Thermoproteota</taxon>
        <taxon>Thermoprotei</taxon>
        <taxon>Thermoproteales</taxon>
        <taxon>Thermoproteaceae</taxon>
        <taxon>Pyrobaculum</taxon>
    </lineage>
</organism>
<reference evidence="1" key="1">
    <citation type="submission" date="2006-12" db="EMBL/GenBank/DDBJ databases">
        <title>Complete sequence of Pyrobaculum islandicum DSM 4184.</title>
        <authorList>
            <person name="Copeland A."/>
            <person name="Lucas S."/>
            <person name="Lapidus A."/>
            <person name="Barry K."/>
            <person name="Detter J.C."/>
            <person name="Glavina del Rio T."/>
            <person name="Dalin E."/>
            <person name="Tice H."/>
            <person name="Pitluck S."/>
            <person name="Meincke L."/>
            <person name="Brettin T."/>
            <person name="Bruce D."/>
            <person name="Han C."/>
            <person name="Tapia R."/>
            <person name="Gilna P."/>
            <person name="Schmutz J."/>
            <person name="Larimer F."/>
            <person name="Land M."/>
            <person name="Hauser L."/>
            <person name="Kyrpides N."/>
            <person name="Mikhailova N."/>
            <person name="Cozen A.E."/>
            <person name="Fitz-Gibbon S.T."/>
            <person name="House C.H."/>
            <person name="Saltikov C."/>
            <person name="Lowe T."/>
            <person name="Richardson P."/>
        </authorList>
    </citation>
    <scope>NUCLEOTIDE SEQUENCE [LARGE SCALE GENOMIC DNA]</scope>
    <source>
        <strain evidence="1">DSM 4184</strain>
    </source>
</reference>
<dbReference type="Proteomes" id="UP000002595">
    <property type="component" value="Chromosome"/>
</dbReference>
<accession>A1RTN0</accession>
<evidence type="ECO:0000313" key="2">
    <source>
        <dbReference type="Proteomes" id="UP000002595"/>
    </source>
</evidence>
<dbReference type="RefSeq" id="WP_011762887.1">
    <property type="nucleotide sequence ID" value="NC_008701.1"/>
</dbReference>
<proteinExistence type="predicted"/>
<keyword evidence="2" id="KW-1185">Reference proteome</keyword>
<dbReference type="STRING" id="384616.Pisl_1141"/>
<protein>
    <submittedName>
        <fullName evidence="1">Uncharacterized protein</fullName>
    </submittedName>
</protein>
<dbReference type="EMBL" id="CP000504">
    <property type="protein sequence ID" value="ABL88312.1"/>
    <property type="molecule type" value="Genomic_DNA"/>
</dbReference>
<dbReference type="AlphaFoldDB" id="A1RTN0"/>